<dbReference type="Proteomes" id="UP000677803">
    <property type="component" value="Unassembled WGS sequence"/>
</dbReference>
<evidence type="ECO:0000256" key="8">
    <source>
        <dbReference type="ARBA" id="ARBA00023157"/>
    </source>
</evidence>
<evidence type="ECO:0000256" key="1">
    <source>
        <dbReference type="ARBA" id="ARBA00022475"/>
    </source>
</evidence>
<feature type="compositionally biased region" description="Basic and acidic residues" evidence="16">
    <location>
        <begin position="232"/>
        <end position="245"/>
    </location>
</feature>
<comment type="subcellular location">
    <subcellularLocation>
        <location evidence="15">Cell membrane</location>
        <topology evidence="15">Multi-pass membrane protein</topology>
    </subcellularLocation>
    <subcellularLocation>
        <location evidence="15">Postsynaptic cell membrane</location>
        <topology evidence="15">Multi-pass membrane protein</topology>
    </subcellularLocation>
</comment>
<evidence type="ECO:0000256" key="14">
    <source>
        <dbReference type="RuleBase" id="RU000688"/>
    </source>
</evidence>
<keyword evidence="7 15" id="KW-0472">Membrane</keyword>
<keyword evidence="8" id="KW-1015">Disulfide bond</keyword>
<keyword evidence="19" id="KW-1185">Reference proteome</keyword>
<dbReference type="InterPro" id="IPR017452">
    <property type="entry name" value="GPCR_Rhodpsn_7TM"/>
</dbReference>
<evidence type="ECO:0000259" key="17">
    <source>
        <dbReference type="PROSITE" id="PS50262"/>
    </source>
</evidence>
<keyword evidence="12 15" id="KW-0628">Postsynaptic cell membrane</keyword>
<dbReference type="SUPFAM" id="SSF81321">
    <property type="entry name" value="Family A G protein-coupled receptor-like"/>
    <property type="match status" value="1"/>
</dbReference>
<dbReference type="FunFam" id="1.20.1070.10:FF:000189">
    <property type="entry name" value="Histamine H1 receptor"/>
    <property type="match status" value="1"/>
</dbReference>
<evidence type="ECO:0000256" key="6">
    <source>
        <dbReference type="ARBA" id="ARBA00023040"/>
    </source>
</evidence>
<feature type="transmembrane region" description="Helical" evidence="15">
    <location>
        <begin position="437"/>
        <end position="460"/>
    </location>
</feature>
<evidence type="ECO:0000256" key="5">
    <source>
        <dbReference type="ARBA" id="ARBA00023018"/>
    </source>
</evidence>
<feature type="region of interest" description="Disordered" evidence="16">
    <location>
        <begin position="214"/>
        <end position="249"/>
    </location>
</feature>
<evidence type="ECO:0000256" key="11">
    <source>
        <dbReference type="ARBA" id="ARBA00023224"/>
    </source>
</evidence>
<dbReference type="Gene3D" id="1.20.1070.10">
    <property type="entry name" value="Rhodopsin 7-helix transmembrane proteins"/>
    <property type="match status" value="2"/>
</dbReference>
<keyword evidence="10" id="KW-0325">Glycoprotein</keyword>
<dbReference type="PANTHER" id="PTHR24248:SF204">
    <property type="entry name" value="HISTAMINE H1 RECEPTOR"/>
    <property type="match status" value="1"/>
</dbReference>
<accession>A0A8S4BKE0</accession>
<dbReference type="InterPro" id="IPR000276">
    <property type="entry name" value="GPCR_Rhodpsn"/>
</dbReference>
<feature type="transmembrane region" description="Helical" evidence="15">
    <location>
        <begin position="472"/>
        <end position="491"/>
    </location>
</feature>
<feature type="domain" description="G-protein coupled receptors family 1 profile" evidence="17">
    <location>
        <begin position="26"/>
        <end position="488"/>
    </location>
</feature>
<dbReference type="Pfam" id="PF00001">
    <property type="entry name" value="7tm_1"/>
    <property type="match status" value="1"/>
</dbReference>
<keyword evidence="9 14" id="KW-0675">Receptor</keyword>
<dbReference type="GO" id="GO:0045211">
    <property type="term" value="C:postsynaptic membrane"/>
    <property type="evidence" value="ECO:0007669"/>
    <property type="project" value="UniProtKB-SubCell"/>
</dbReference>
<keyword evidence="6 14" id="KW-0297">G-protein coupled receptor</keyword>
<comment type="function">
    <text evidence="13">G-protein-coupled receptor for histamine, a biogenic amine that functions as an immune modulator and a neurotransmitter. Through the H1 receptor, histamine mediates the contraction of smooth muscles and increases capillary permeability due to contraction of terminal venules. Also mediates neurotransmission in the central nervous system and thereby regulates circadian rhythms, emotional and locomotor activities as well as cognitive functions.</text>
</comment>
<dbReference type="PROSITE" id="PS00237">
    <property type="entry name" value="G_PROTEIN_RECEP_F1_1"/>
    <property type="match status" value="1"/>
</dbReference>
<feature type="transmembrane region" description="Helical" evidence="15">
    <location>
        <begin position="83"/>
        <end position="105"/>
    </location>
</feature>
<gene>
    <name evidence="18" type="ORF">MMEN_LOCUS16159</name>
</gene>
<sequence>MTLHDHLHNALLGVFLGLLSLLTIIMNLLVLYAVKREKSLHTVGNLYIVSLSVADLIVGATVMPLNLVYLMEDEWKLGRAVCQFWLIMDYVASTASIFSLFILCLDRYRSVRQPLKYLKYRTRGKASVMISGAWLLSMMWIIPILGWRSFTNVDLKPEEENKCDTDFRFVTWFKVITAVFNFYVPSILMLWFYTHIYLAVRQHLRDRERIIHPTDSFGENENGGRAPNPEENDSKSPKEECEVSVKRSKKEHLLDQNTLAQTYSLEDSDKTKAAHFTAPKKIDVKCRRTSLLAVTTKHLRMARKAKTCSLSPEDKKPDCDIPLSQPSAPQDGICTCGSNESKLQASLNECHVTVPNSVRGVCDISQVSDVQRYKSVLYNSYDPSQALPWPEKGAEDAKIDPDNTVTLREAWHKFIDQSRHRIHSLRIHKEHKAAKQLGFIIAAFLLCWIPYFIAFMVMAFCRECVHHDLHMFTIWLGYINSTLNPFIYPLCNGNFKRVFKNIIKMNL</sequence>
<comment type="caution">
    <text evidence="18">The sequence shown here is derived from an EMBL/GenBank/DDBJ whole genome shotgun (WGS) entry which is preliminary data.</text>
</comment>
<evidence type="ECO:0000256" key="10">
    <source>
        <dbReference type="ARBA" id="ARBA00023180"/>
    </source>
</evidence>
<keyword evidence="4 15" id="KW-1133">Transmembrane helix</keyword>
<feature type="transmembrane region" description="Helical" evidence="15">
    <location>
        <begin position="182"/>
        <end position="200"/>
    </location>
</feature>
<feature type="transmembrane region" description="Helical" evidence="15">
    <location>
        <begin position="46"/>
        <end position="71"/>
    </location>
</feature>
<keyword evidence="11 14" id="KW-0807">Transducer</keyword>
<reference evidence="18" key="1">
    <citation type="submission" date="2021-05" db="EMBL/GenBank/DDBJ databases">
        <authorList>
            <person name="Tigano A."/>
        </authorList>
    </citation>
    <scope>NUCLEOTIDE SEQUENCE</scope>
</reference>
<evidence type="ECO:0000256" key="7">
    <source>
        <dbReference type="ARBA" id="ARBA00023136"/>
    </source>
</evidence>
<dbReference type="InterPro" id="IPR000995">
    <property type="entry name" value="Musac_Ach_rcpt"/>
</dbReference>
<evidence type="ECO:0000256" key="12">
    <source>
        <dbReference type="ARBA" id="ARBA00023257"/>
    </source>
</evidence>
<dbReference type="GO" id="GO:0043410">
    <property type="term" value="P:positive regulation of MAPK cascade"/>
    <property type="evidence" value="ECO:0007669"/>
    <property type="project" value="TreeGrafter"/>
</dbReference>
<protein>
    <recommendedName>
        <fullName evidence="15">Muscarinic acetylcholine receptor</fullName>
    </recommendedName>
</protein>
<dbReference type="PRINTS" id="PR00237">
    <property type="entry name" value="GPCRRHODOPSN"/>
</dbReference>
<feature type="transmembrane region" description="Helical" evidence="15">
    <location>
        <begin position="12"/>
        <end position="34"/>
    </location>
</feature>
<evidence type="ECO:0000256" key="15">
    <source>
        <dbReference type="RuleBase" id="RU361191"/>
    </source>
</evidence>
<evidence type="ECO:0000256" key="16">
    <source>
        <dbReference type="SAM" id="MobiDB-lite"/>
    </source>
</evidence>
<feature type="transmembrane region" description="Helical" evidence="15">
    <location>
        <begin position="126"/>
        <end position="147"/>
    </location>
</feature>
<evidence type="ECO:0000313" key="18">
    <source>
        <dbReference type="EMBL" id="CAG5979659.1"/>
    </source>
</evidence>
<keyword evidence="5 15" id="KW-0770">Synapse</keyword>
<dbReference type="OrthoDB" id="10071887at2759"/>
<keyword evidence="2" id="KW-0597">Phosphoprotein</keyword>
<evidence type="ECO:0000256" key="13">
    <source>
        <dbReference type="ARBA" id="ARBA00045624"/>
    </source>
</evidence>
<dbReference type="PANTHER" id="PTHR24248">
    <property type="entry name" value="ADRENERGIC RECEPTOR-RELATED G-PROTEIN COUPLED RECEPTOR"/>
    <property type="match status" value="1"/>
</dbReference>
<name>A0A8S4BKE0_9TELE</name>
<keyword evidence="3 14" id="KW-0812">Transmembrane</keyword>
<dbReference type="FunFam" id="1.20.1070.10:FF:000147">
    <property type="entry name" value="Histamine H1 receptor"/>
    <property type="match status" value="1"/>
</dbReference>
<evidence type="ECO:0000313" key="19">
    <source>
        <dbReference type="Proteomes" id="UP000677803"/>
    </source>
</evidence>
<evidence type="ECO:0000256" key="9">
    <source>
        <dbReference type="ARBA" id="ARBA00023170"/>
    </source>
</evidence>
<comment type="function">
    <text evidence="15">The muscarinic acetylcholine receptor mediates various cellular responses, including inhibition of adenylate cyclase, breakdown of phosphoinositides and modulation of potassium channels through the action of G proteins.</text>
</comment>
<proteinExistence type="inferred from homology"/>
<evidence type="ECO:0000256" key="2">
    <source>
        <dbReference type="ARBA" id="ARBA00022553"/>
    </source>
</evidence>
<dbReference type="PRINTS" id="PR00243">
    <property type="entry name" value="MUSCARINICR"/>
</dbReference>
<comment type="similarity">
    <text evidence="15">Belongs to the G-protein coupled receptor 1 family. Muscarinic acetylcholine receptor subfamily.</text>
</comment>
<dbReference type="GO" id="GO:0071880">
    <property type="term" value="P:adenylate cyclase-activating adrenergic receptor signaling pathway"/>
    <property type="evidence" value="ECO:0007669"/>
    <property type="project" value="TreeGrafter"/>
</dbReference>
<dbReference type="GO" id="GO:0016907">
    <property type="term" value="F:G protein-coupled acetylcholine receptor activity"/>
    <property type="evidence" value="ECO:0007669"/>
    <property type="project" value="UniProtKB-UniRule"/>
</dbReference>
<dbReference type="EMBL" id="CAJRST010033334">
    <property type="protein sequence ID" value="CAG5979659.1"/>
    <property type="molecule type" value="Genomic_DNA"/>
</dbReference>
<keyword evidence="1 15" id="KW-1003">Cell membrane</keyword>
<dbReference type="PROSITE" id="PS50262">
    <property type="entry name" value="G_PROTEIN_RECEP_F1_2"/>
    <property type="match status" value="1"/>
</dbReference>
<evidence type="ECO:0000256" key="3">
    <source>
        <dbReference type="ARBA" id="ARBA00022692"/>
    </source>
</evidence>
<dbReference type="AlphaFoldDB" id="A0A8S4BKE0"/>
<evidence type="ECO:0000256" key="4">
    <source>
        <dbReference type="ARBA" id="ARBA00022989"/>
    </source>
</evidence>
<organism evidence="18 19">
    <name type="scientific">Menidia menidia</name>
    <name type="common">Atlantic silverside</name>
    <dbReference type="NCBI Taxonomy" id="238744"/>
    <lineage>
        <taxon>Eukaryota</taxon>
        <taxon>Metazoa</taxon>
        <taxon>Chordata</taxon>
        <taxon>Craniata</taxon>
        <taxon>Vertebrata</taxon>
        <taxon>Euteleostomi</taxon>
        <taxon>Actinopterygii</taxon>
        <taxon>Neopterygii</taxon>
        <taxon>Teleostei</taxon>
        <taxon>Neoteleostei</taxon>
        <taxon>Acanthomorphata</taxon>
        <taxon>Ovalentaria</taxon>
        <taxon>Atherinomorphae</taxon>
        <taxon>Atheriniformes</taxon>
        <taxon>Atherinopsidae</taxon>
        <taxon>Menidiinae</taxon>
        <taxon>Menidia</taxon>
    </lineage>
</organism>